<gene>
    <name evidence="2" type="ORF">MUK42_14471</name>
</gene>
<dbReference type="Proteomes" id="UP001055439">
    <property type="component" value="Chromosome 9"/>
</dbReference>
<evidence type="ECO:0000256" key="1">
    <source>
        <dbReference type="SAM" id="MobiDB-lite"/>
    </source>
</evidence>
<feature type="region of interest" description="Disordered" evidence="1">
    <location>
        <begin position="42"/>
        <end position="67"/>
    </location>
</feature>
<proteinExistence type="predicted"/>
<accession>A0A9E7L817</accession>
<sequence length="116" mass="12986">MHMDLSSHHQMLLHLMMRRRVRQINRTGPCRLLFHSQLTSSEKEIHDGEHVAAPKKGRGEGRKEERPFESSILISSSHVLTAIHLSQANSTGRRKQHCGGAVACFGASPLTEQRLG</sequence>
<protein>
    <submittedName>
        <fullName evidence="2">POX</fullName>
    </submittedName>
</protein>
<evidence type="ECO:0000313" key="3">
    <source>
        <dbReference type="Proteomes" id="UP001055439"/>
    </source>
</evidence>
<evidence type="ECO:0000313" key="2">
    <source>
        <dbReference type="EMBL" id="URE47812.1"/>
    </source>
</evidence>
<dbReference type="EMBL" id="CP097511">
    <property type="protein sequence ID" value="URE47812.1"/>
    <property type="molecule type" value="Genomic_DNA"/>
</dbReference>
<reference evidence="2" key="1">
    <citation type="submission" date="2022-05" db="EMBL/GenBank/DDBJ databases">
        <title>The Musa troglodytarum L. genome provides insights into the mechanism of non-climacteric behaviour and enrichment of carotenoids.</title>
        <authorList>
            <person name="Wang J."/>
        </authorList>
    </citation>
    <scope>NUCLEOTIDE SEQUENCE</scope>
    <source>
        <tissue evidence="2">Leaf</tissue>
    </source>
</reference>
<dbReference type="OrthoDB" id="10056939at2759"/>
<name>A0A9E7L817_9LILI</name>
<keyword evidence="3" id="KW-1185">Reference proteome</keyword>
<organism evidence="2 3">
    <name type="scientific">Musa troglodytarum</name>
    <name type="common">fe'i banana</name>
    <dbReference type="NCBI Taxonomy" id="320322"/>
    <lineage>
        <taxon>Eukaryota</taxon>
        <taxon>Viridiplantae</taxon>
        <taxon>Streptophyta</taxon>
        <taxon>Embryophyta</taxon>
        <taxon>Tracheophyta</taxon>
        <taxon>Spermatophyta</taxon>
        <taxon>Magnoliopsida</taxon>
        <taxon>Liliopsida</taxon>
        <taxon>Zingiberales</taxon>
        <taxon>Musaceae</taxon>
        <taxon>Musa</taxon>
    </lineage>
</organism>
<dbReference type="AlphaFoldDB" id="A0A9E7L817"/>